<sequence length="226" mass="22502">MTKMLHRAAERLFPDGTNRYGALPALFVLLTVVSGIVDAVSFLGLGHVFVANMTGNVVFLGFALAGAADLSARHSLLAVGSFIAGAWAAGRAAGRIASHGRLFVSVTATHTALVAAALAVVLTIGHRGGGVQAALIALLACGMGMQNAVVRRIAVPDLKTTVLTFTITGLADDPFGAPTVRRLASLAAMFTGALCGAVLHLGPGPAAALGAAAASLAAVTVAAALT</sequence>
<keyword evidence="1" id="KW-1133">Transmembrane helix</keyword>
<dbReference type="InterPro" id="IPR010699">
    <property type="entry name" value="DUF1275"/>
</dbReference>
<dbReference type="Pfam" id="PF06912">
    <property type="entry name" value="DUF1275"/>
    <property type="match status" value="1"/>
</dbReference>
<evidence type="ECO:0000313" key="2">
    <source>
        <dbReference type="EMBL" id="MDT0448132.1"/>
    </source>
</evidence>
<comment type="caution">
    <text evidence="2">The sequence shown here is derived from an EMBL/GenBank/DDBJ whole genome shotgun (WGS) entry which is preliminary data.</text>
</comment>
<keyword evidence="1" id="KW-0812">Transmembrane</keyword>
<dbReference type="PANTHER" id="PTHR37314">
    <property type="entry name" value="SLR0142 PROTEIN"/>
    <property type="match status" value="1"/>
</dbReference>
<accession>A0ABU2SGW1</accession>
<feature type="transmembrane region" description="Helical" evidence="1">
    <location>
        <begin position="102"/>
        <end position="124"/>
    </location>
</feature>
<protein>
    <submittedName>
        <fullName evidence="2">YoaK family protein</fullName>
    </submittedName>
</protein>
<name>A0ABU2SGW1_9ACTN</name>
<feature type="transmembrane region" description="Helical" evidence="1">
    <location>
        <begin position="207"/>
        <end position="225"/>
    </location>
</feature>
<feature type="transmembrane region" description="Helical" evidence="1">
    <location>
        <begin position="130"/>
        <end position="150"/>
    </location>
</feature>
<gene>
    <name evidence="2" type="ORF">RM609_03315</name>
</gene>
<dbReference type="RefSeq" id="WP_311607761.1">
    <property type="nucleotide sequence ID" value="NZ_JAVRFI010000002.1"/>
</dbReference>
<feature type="transmembrane region" description="Helical" evidence="1">
    <location>
        <begin position="183"/>
        <end position="201"/>
    </location>
</feature>
<dbReference type="PANTHER" id="PTHR37314:SF4">
    <property type="entry name" value="UPF0700 TRANSMEMBRANE PROTEIN YOAK"/>
    <property type="match status" value="1"/>
</dbReference>
<dbReference type="Proteomes" id="UP001180531">
    <property type="component" value="Unassembled WGS sequence"/>
</dbReference>
<keyword evidence="1" id="KW-0472">Membrane</keyword>
<proteinExistence type="predicted"/>
<organism evidence="2 3">
    <name type="scientific">Streptomyces hesseae</name>
    <dbReference type="NCBI Taxonomy" id="3075519"/>
    <lineage>
        <taxon>Bacteria</taxon>
        <taxon>Bacillati</taxon>
        <taxon>Actinomycetota</taxon>
        <taxon>Actinomycetes</taxon>
        <taxon>Kitasatosporales</taxon>
        <taxon>Streptomycetaceae</taxon>
        <taxon>Streptomyces</taxon>
    </lineage>
</organism>
<feature type="transmembrane region" description="Helical" evidence="1">
    <location>
        <begin position="21"/>
        <end position="50"/>
    </location>
</feature>
<evidence type="ECO:0000256" key="1">
    <source>
        <dbReference type="SAM" id="Phobius"/>
    </source>
</evidence>
<dbReference type="EMBL" id="JAVRFI010000002">
    <property type="protein sequence ID" value="MDT0448132.1"/>
    <property type="molecule type" value="Genomic_DNA"/>
</dbReference>
<keyword evidence="3" id="KW-1185">Reference proteome</keyword>
<reference evidence="2" key="1">
    <citation type="submission" date="2024-05" db="EMBL/GenBank/DDBJ databases">
        <title>30 novel species of actinomycetes from the DSMZ collection.</title>
        <authorList>
            <person name="Nouioui I."/>
        </authorList>
    </citation>
    <scope>NUCLEOTIDE SEQUENCE</scope>
    <source>
        <strain evidence="2">DSM 40473</strain>
    </source>
</reference>
<evidence type="ECO:0000313" key="3">
    <source>
        <dbReference type="Proteomes" id="UP001180531"/>
    </source>
</evidence>